<reference evidence="2" key="2">
    <citation type="submission" date="2022-01" db="EMBL/GenBank/DDBJ databases">
        <authorList>
            <person name="Yamashiro T."/>
            <person name="Shiraishi A."/>
            <person name="Satake H."/>
            <person name="Nakayama K."/>
        </authorList>
    </citation>
    <scope>NUCLEOTIDE SEQUENCE</scope>
</reference>
<organism evidence="2 3">
    <name type="scientific">Tanacetum coccineum</name>
    <dbReference type="NCBI Taxonomy" id="301880"/>
    <lineage>
        <taxon>Eukaryota</taxon>
        <taxon>Viridiplantae</taxon>
        <taxon>Streptophyta</taxon>
        <taxon>Embryophyta</taxon>
        <taxon>Tracheophyta</taxon>
        <taxon>Spermatophyta</taxon>
        <taxon>Magnoliopsida</taxon>
        <taxon>eudicotyledons</taxon>
        <taxon>Gunneridae</taxon>
        <taxon>Pentapetalae</taxon>
        <taxon>asterids</taxon>
        <taxon>campanulids</taxon>
        <taxon>Asterales</taxon>
        <taxon>Asteraceae</taxon>
        <taxon>Asteroideae</taxon>
        <taxon>Anthemideae</taxon>
        <taxon>Anthemidinae</taxon>
        <taxon>Tanacetum</taxon>
    </lineage>
</organism>
<feature type="region of interest" description="Disordered" evidence="1">
    <location>
        <begin position="1"/>
        <end position="169"/>
    </location>
</feature>
<proteinExistence type="predicted"/>
<reference evidence="2" key="1">
    <citation type="journal article" date="2022" name="Int. J. Mol. Sci.">
        <title>Draft Genome of Tanacetum Coccineum: Genomic Comparison of Closely Related Tanacetum-Family Plants.</title>
        <authorList>
            <person name="Yamashiro T."/>
            <person name="Shiraishi A."/>
            <person name="Nakayama K."/>
            <person name="Satake H."/>
        </authorList>
    </citation>
    <scope>NUCLEOTIDE SEQUENCE</scope>
</reference>
<feature type="compositionally biased region" description="Acidic residues" evidence="1">
    <location>
        <begin position="102"/>
        <end position="113"/>
    </location>
</feature>
<gene>
    <name evidence="2" type="ORF">Tco_1057051</name>
</gene>
<evidence type="ECO:0000313" key="3">
    <source>
        <dbReference type="Proteomes" id="UP001151760"/>
    </source>
</evidence>
<comment type="caution">
    <text evidence="2">The sequence shown here is derived from an EMBL/GenBank/DDBJ whole genome shotgun (WGS) entry which is preliminary data.</text>
</comment>
<evidence type="ECO:0000256" key="1">
    <source>
        <dbReference type="SAM" id="MobiDB-lite"/>
    </source>
</evidence>
<dbReference type="Proteomes" id="UP001151760">
    <property type="component" value="Unassembled WGS sequence"/>
</dbReference>
<sequence>MSSSTVTYTSISSDSDLPPWSFHLTDLAEFEAPEEAPQSLEQEPPSPDYVPGPEHSLSPDYVPGPEYPKYVASSEDEIPVEDQPLPADASPTVLSLGYVADLDPEEDLEEDPKEDLADYPANGGDDEEEESSEDNDDDEEEETSKEDEDEEEEHIALVDSATATPPPSP</sequence>
<feature type="compositionally biased region" description="Acidic residues" evidence="1">
    <location>
        <begin position="124"/>
        <end position="153"/>
    </location>
</feature>
<accession>A0ABQ5H5N6</accession>
<dbReference type="EMBL" id="BQNB010019193">
    <property type="protein sequence ID" value="GJT82709.1"/>
    <property type="molecule type" value="Genomic_DNA"/>
</dbReference>
<keyword evidence="3" id="KW-1185">Reference proteome</keyword>
<name>A0ABQ5H5N6_9ASTR</name>
<evidence type="ECO:0000313" key="2">
    <source>
        <dbReference type="EMBL" id="GJT82709.1"/>
    </source>
</evidence>
<feature type="compositionally biased region" description="Low complexity" evidence="1">
    <location>
        <begin position="1"/>
        <end position="15"/>
    </location>
</feature>
<protein>
    <submittedName>
        <fullName evidence="2">Uncharacterized protein</fullName>
    </submittedName>
</protein>